<dbReference type="SMART" id="SM00219">
    <property type="entry name" value="TyrKc"/>
    <property type="match status" value="1"/>
</dbReference>
<dbReference type="Pfam" id="PF07714">
    <property type="entry name" value="PK_Tyr_Ser-Thr"/>
    <property type="match status" value="1"/>
</dbReference>
<dbReference type="STRING" id="1448318.A0A319EXB2"/>
<gene>
    <name evidence="2" type="ORF">BO78DRAFT_368351</name>
</gene>
<dbReference type="InterPro" id="IPR011009">
    <property type="entry name" value="Kinase-like_dom_sf"/>
</dbReference>
<evidence type="ECO:0000259" key="1">
    <source>
        <dbReference type="PROSITE" id="PS50011"/>
    </source>
</evidence>
<dbReference type="GO" id="GO:0005524">
    <property type="term" value="F:ATP binding"/>
    <property type="evidence" value="ECO:0007669"/>
    <property type="project" value="InterPro"/>
</dbReference>
<dbReference type="Proteomes" id="UP000248423">
    <property type="component" value="Unassembled WGS sequence"/>
</dbReference>
<dbReference type="GO" id="GO:0004713">
    <property type="term" value="F:protein tyrosine kinase activity"/>
    <property type="evidence" value="ECO:0007669"/>
    <property type="project" value="InterPro"/>
</dbReference>
<accession>A0A319EXB2</accession>
<dbReference type="OrthoDB" id="1668230at2759"/>
<dbReference type="InterPro" id="IPR020635">
    <property type="entry name" value="Tyr_kinase_cat_dom"/>
</dbReference>
<dbReference type="EMBL" id="KZ826347">
    <property type="protein sequence ID" value="PYI06789.1"/>
    <property type="molecule type" value="Genomic_DNA"/>
</dbReference>
<dbReference type="VEuPathDB" id="FungiDB:BO78DRAFT_368351"/>
<dbReference type="InterPro" id="IPR000719">
    <property type="entry name" value="Prot_kinase_dom"/>
</dbReference>
<feature type="domain" description="Protein kinase" evidence="1">
    <location>
        <begin position="1"/>
        <end position="304"/>
    </location>
</feature>
<proteinExistence type="predicted"/>
<dbReference type="SUPFAM" id="SSF56112">
    <property type="entry name" value="Protein kinase-like (PK-like)"/>
    <property type="match status" value="1"/>
</dbReference>
<protein>
    <recommendedName>
        <fullName evidence="1">Protein kinase domain-containing protein</fullName>
    </recommendedName>
</protein>
<dbReference type="InterPro" id="IPR001245">
    <property type="entry name" value="Ser-Thr/Tyr_kinase_cat_dom"/>
</dbReference>
<dbReference type="PROSITE" id="PS50011">
    <property type="entry name" value="PROTEIN_KINASE_DOM"/>
    <property type="match status" value="1"/>
</dbReference>
<keyword evidence="3" id="KW-1185">Reference proteome</keyword>
<name>A0A319EXB2_ASPSB</name>
<reference evidence="2 3" key="1">
    <citation type="submission" date="2018-02" db="EMBL/GenBank/DDBJ databases">
        <title>The genomes of Aspergillus section Nigri reveals drivers in fungal speciation.</title>
        <authorList>
            <consortium name="DOE Joint Genome Institute"/>
            <person name="Vesth T.C."/>
            <person name="Nybo J."/>
            <person name="Theobald S."/>
            <person name="Brandl J."/>
            <person name="Frisvad J.C."/>
            <person name="Nielsen K.F."/>
            <person name="Lyhne E.K."/>
            <person name="Kogle M.E."/>
            <person name="Kuo A."/>
            <person name="Riley R."/>
            <person name="Clum A."/>
            <person name="Nolan M."/>
            <person name="Lipzen A."/>
            <person name="Salamov A."/>
            <person name="Henrissat B."/>
            <person name="Wiebenga A."/>
            <person name="De vries R.P."/>
            <person name="Grigoriev I.V."/>
            <person name="Mortensen U.H."/>
            <person name="Andersen M.R."/>
            <person name="Baker S.E."/>
        </authorList>
    </citation>
    <scope>NUCLEOTIDE SEQUENCE [LARGE SCALE GENOMIC DNA]</scope>
    <source>
        <strain evidence="2 3">CBS 121057</strain>
    </source>
</reference>
<dbReference type="Gene3D" id="1.10.510.10">
    <property type="entry name" value="Transferase(Phosphotransferase) domain 1"/>
    <property type="match status" value="1"/>
</dbReference>
<evidence type="ECO:0000313" key="3">
    <source>
        <dbReference type="Proteomes" id="UP000248423"/>
    </source>
</evidence>
<sequence length="304" mass="34754">MDTKGDLISAGRVGCVMRYGDVAVKTANKPTVPDNASEYTTIVYQRMNRTNEETLKHEGRIYAHLIHVEGVLKPFEISDTEIRMPYVSHGSLDRYLSAKKDIVNDTQRLRWFRNAAEIIFRVHRQLVLVADIAARSFLVNTDLSLQLCDFSESVIIPVNQALDELVLQGLLSTKFDIARFGSMMYEIVSGHRYEFFVTPEVEADLDGGESKTYRKWPTDEKLPDKRDIFLGDIIRKCWLRDGFRSIDDVCVALYRGGRRRDSWGRSRCDTGLVISTWYSNPDDNTHYHGRSPFFMAESSGCAAF</sequence>
<dbReference type="AlphaFoldDB" id="A0A319EXB2"/>
<organism evidence="2 3">
    <name type="scientific">Aspergillus sclerotiicarbonarius (strain CBS 121057 / IBT 28362)</name>
    <dbReference type="NCBI Taxonomy" id="1448318"/>
    <lineage>
        <taxon>Eukaryota</taxon>
        <taxon>Fungi</taxon>
        <taxon>Dikarya</taxon>
        <taxon>Ascomycota</taxon>
        <taxon>Pezizomycotina</taxon>
        <taxon>Eurotiomycetes</taxon>
        <taxon>Eurotiomycetidae</taxon>
        <taxon>Eurotiales</taxon>
        <taxon>Aspergillaceae</taxon>
        <taxon>Aspergillus</taxon>
        <taxon>Aspergillus subgen. Circumdati</taxon>
    </lineage>
</organism>
<evidence type="ECO:0000313" key="2">
    <source>
        <dbReference type="EMBL" id="PYI06789.1"/>
    </source>
</evidence>